<dbReference type="InterPro" id="IPR050357">
    <property type="entry name" value="Arrestin_domain-protein"/>
</dbReference>
<dbReference type="PANTHER" id="PTHR11188:SF17">
    <property type="entry name" value="FI21816P1"/>
    <property type="match status" value="1"/>
</dbReference>
<feature type="region of interest" description="Disordered" evidence="2">
    <location>
        <begin position="354"/>
        <end position="438"/>
    </location>
</feature>
<dbReference type="InterPro" id="IPR011021">
    <property type="entry name" value="Arrestin-like_N"/>
</dbReference>
<evidence type="ECO:0000313" key="4">
    <source>
        <dbReference type="EMBL" id="CAL8109364.1"/>
    </source>
</evidence>
<evidence type="ECO:0000313" key="5">
    <source>
        <dbReference type="Proteomes" id="UP001642540"/>
    </source>
</evidence>
<organism evidence="4 5">
    <name type="scientific">Orchesella dallaii</name>
    <dbReference type="NCBI Taxonomy" id="48710"/>
    <lineage>
        <taxon>Eukaryota</taxon>
        <taxon>Metazoa</taxon>
        <taxon>Ecdysozoa</taxon>
        <taxon>Arthropoda</taxon>
        <taxon>Hexapoda</taxon>
        <taxon>Collembola</taxon>
        <taxon>Entomobryomorpha</taxon>
        <taxon>Entomobryoidea</taxon>
        <taxon>Orchesellidae</taxon>
        <taxon>Orchesellinae</taxon>
        <taxon>Orchesella</taxon>
    </lineage>
</organism>
<dbReference type="EMBL" id="CAXLJM020000041">
    <property type="protein sequence ID" value="CAL8109364.1"/>
    <property type="molecule type" value="Genomic_DNA"/>
</dbReference>
<reference evidence="4 5" key="1">
    <citation type="submission" date="2024-08" db="EMBL/GenBank/DDBJ databases">
        <authorList>
            <person name="Cucini C."/>
            <person name="Frati F."/>
        </authorList>
    </citation>
    <scope>NUCLEOTIDE SEQUENCE [LARGE SCALE GENOMIC DNA]</scope>
</reference>
<sequence length="438" mass="48489">MSFALLLNKRGPNKPGKGENFGVKFTASFALESSHVKPYGCMSGQLIIESPAPILHYGIRIQYEALCTLKFESKLDNRISQHKKCGLILEGGEDKELVDGYLESPVMIDLEPVINADSNENRPYELQPGTNTYGFNLTIPGDMLPSPFKNSYGTLQYKVVAYMKSENGILVQIGEKGLKFGGYYNLSQNPEALKPATIERSVKRSIFTGKKLVVATLNLENCGYLPDESLRFTMRVKNPKCLSFKMSVLLLQKVMYNINGTKKSTIAVLGNSDREVPEPEPETIWEGTVKVHKGASPTYTKGSSMYAVSHTVQFKLKLDDYNVLKADQTVFIGTTRETVEALIASVNSFTLESNRTMERRGSTSSMASNCSTTTVSKPPTYSQLSSRLPSIESFPPGYDDTLNENGDEQGATLGNEPIMEEDQNQNQTNDNEALEEKN</sequence>
<dbReference type="Gene3D" id="2.60.40.640">
    <property type="match status" value="2"/>
</dbReference>
<feature type="domain" description="Arrestin-like N-terminal" evidence="3">
    <location>
        <begin position="117"/>
        <end position="167"/>
    </location>
</feature>
<name>A0ABP1QNC0_9HEXA</name>
<evidence type="ECO:0000259" key="3">
    <source>
        <dbReference type="Pfam" id="PF00339"/>
    </source>
</evidence>
<gene>
    <name evidence="4" type="ORF">ODALV1_LOCUS13295</name>
</gene>
<feature type="compositionally biased region" description="Polar residues" evidence="2">
    <location>
        <begin position="362"/>
        <end position="388"/>
    </location>
</feature>
<dbReference type="Proteomes" id="UP001642540">
    <property type="component" value="Unassembled WGS sequence"/>
</dbReference>
<dbReference type="Pfam" id="PF00339">
    <property type="entry name" value="Arrestin_N"/>
    <property type="match status" value="1"/>
</dbReference>
<dbReference type="InterPro" id="IPR014752">
    <property type="entry name" value="Arrestin-like_C"/>
</dbReference>
<evidence type="ECO:0000256" key="1">
    <source>
        <dbReference type="ARBA" id="ARBA00005298"/>
    </source>
</evidence>
<keyword evidence="5" id="KW-1185">Reference proteome</keyword>
<dbReference type="PANTHER" id="PTHR11188">
    <property type="entry name" value="ARRESTIN DOMAIN CONTAINING PROTEIN"/>
    <property type="match status" value="1"/>
</dbReference>
<protein>
    <recommendedName>
        <fullName evidence="3">Arrestin-like N-terminal domain-containing protein</fullName>
    </recommendedName>
</protein>
<evidence type="ECO:0000256" key="2">
    <source>
        <dbReference type="SAM" id="MobiDB-lite"/>
    </source>
</evidence>
<accession>A0ABP1QNC0</accession>
<comment type="similarity">
    <text evidence="1">Belongs to the arrestin family.</text>
</comment>
<proteinExistence type="inferred from homology"/>
<comment type="caution">
    <text evidence="4">The sequence shown here is derived from an EMBL/GenBank/DDBJ whole genome shotgun (WGS) entry which is preliminary data.</text>
</comment>